<accession>A2ES03</accession>
<dbReference type="SUPFAM" id="SSF53474">
    <property type="entry name" value="alpha/beta-Hydrolases"/>
    <property type="match status" value="1"/>
</dbReference>
<dbReference type="VEuPathDB" id="TrichDB:TVAG_233340"/>
<evidence type="ECO:0000313" key="3">
    <source>
        <dbReference type="EMBL" id="EAY04598.1"/>
    </source>
</evidence>
<organism evidence="3 4">
    <name type="scientific">Trichomonas vaginalis (strain ATCC PRA-98 / G3)</name>
    <dbReference type="NCBI Taxonomy" id="412133"/>
    <lineage>
        <taxon>Eukaryota</taxon>
        <taxon>Metamonada</taxon>
        <taxon>Parabasalia</taxon>
        <taxon>Trichomonadida</taxon>
        <taxon>Trichomonadidae</taxon>
        <taxon>Trichomonas</taxon>
    </lineage>
</organism>
<evidence type="ECO:0000256" key="1">
    <source>
        <dbReference type="SAM" id="MobiDB-lite"/>
    </source>
</evidence>
<dbReference type="KEGG" id="tva:4762461"/>
<dbReference type="OMA" id="HMEKEDY"/>
<reference evidence="3" key="1">
    <citation type="submission" date="2006-10" db="EMBL/GenBank/DDBJ databases">
        <authorList>
            <person name="Amadeo P."/>
            <person name="Zhao Q."/>
            <person name="Wortman J."/>
            <person name="Fraser-Liggett C."/>
            <person name="Carlton J."/>
        </authorList>
    </citation>
    <scope>NUCLEOTIDE SEQUENCE</scope>
    <source>
        <strain evidence="3">G3</strain>
    </source>
</reference>
<dbReference type="InterPro" id="IPR052920">
    <property type="entry name" value="DNA-binding_regulatory"/>
</dbReference>
<dbReference type="EMBL" id="DS113471">
    <property type="protein sequence ID" value="EAY04598.1"/>
    <property type="molecule type" value="Genomic_DNA"/>
</dbReference>
<name>A2ES03_TRIV3</name>
<dbReference type="InterPro" id="IPR022742">
    <property type="entry name" value="Hydrolase_4"/>
</dbReference>
<reference evidence="3" key="2">
    <citation type="journal article" date="2007" name="Science">
        <title>Draft genome sequence of the sexually transmitted pathogen Trichomonas vaginalis.</title>
        <authorList>
            <person name="Carlton J.M."/>
            <person name="Hirt R.P."/>
            <person name="Silva J.C."/>
            <person name="Delcher A.L."/>
            <person name="Schatz M."/>
            <person name="Zhao Q."/>
            <person name="Wortman J.R."/>
            <person name="Bidwell S.L."/>
            <person name="Alsmark U.C.M."/>
            <person name="Besteiro S."/>
            <person name="Sicheritz-Ponten T."/>
            <person name="Noel C.J."/>
            <person name="Dacks J.B."/>
            <person name="Foster P.G."/>
            <person name="Simillion C."/>
            <person name="Van de Peer Y."/>
            <person name="Miranda-Saavedra D."/>
            <person name="Barton G.J."/>
            <person name="Westrop G.D."/>
            <person name="Mueller S."/>
            <person name="Dessi D."/>
            <person name="Fiori P.L."/>
            <person name="Ren Q."/>
            <person name="Paulsen I."/>
            <person name="Zhang H."/>
            <person name="Bastida-Corcuera F.D."/>
            <person name="Simoes-Barbosa A."/>
            <person name="Brown M.T."/>
            <person name="Hayes R.D."/>
            <person name="Mukherjee M."/>
            <person name="Okumura C.Y."/>
            <person name="Schneider R."/>
            <person name="Smith A.J."/>
            <person name="Vanacova S."/>
            <person name="Villalvazo M."/>
            <person name="Haas B.J."/>
            <person name="Pertea M."/>
            <person name="Feldblyum T.V."/>
            <person name="Utterback T.R."/>
            <person name="Shu C.L."/>
            <person name="Osoegawa K."/>
            <person name="de Jong P.J."/>
            <person name="Hrdy I."/>
            <person name="Horvathova L."/>
            <person name="Zubacova Z."/>
            <person name="Dolezal P."/>
            <person name="Malik S.B."/>
            <person name="Logsdon J.M. Jr."/>
            <person name="Henze K."/>
            <person name="Gupta A."/>
            <person name="Wang C.C."/>
            <person name="Dunne R.L."/>
            <person name="Upcroft J.A."/>
            <person name="Upcroft P."/>
            <person name="White O."/>
            <person name="Salzberg S.L."/>
            <person name="Tang P."/>
            <person name="Chiu C.-H."/>
            <person name="Lee Y.-S."/>
            <person name="Embley T.M."/>
            <person name="Coombs G.H."/>
            <person name="Mottram J.C."/>
            <person name="Tachezy J."/>
            <person name="Fraser-Liggett C.M."/>
            <person name="Johnson P.J."/>
        </authorList>
    </citation>
    <scope>NUCLEOTIDE SEQUENCE [LARGE SCALE GENOMIC DNA]</scope>
    <source>
        <strain evidence="3">G3</strain>
    </source>
</reference>
<feature type="domain" description="Serine aminopeptidase S33" evidence="2">
    <location>
        <begin position="72"/>
        <end position="186"/>
    </location>
</feature>
<feature type="region of interest" description="Disordered" evidence="1">
    <location>
        <begin position="327"/>
        <end position="393"/>
    </location>
</feature>
<gene>
    <name evidence="3" type="ORF">TVAG_233340</name>
</gene>
<dbReference type="VEuPathDB" id="TrichDB:TVAGG3_0486910"/>
<evidence type="ECO:0000259" key="2">
    <source>
        <dbReference type="Pfam" id="PF12146"/>
    </source>
</evidence>
<dbReference type="OrthoDB" id="446723at2759"/>
<dbReference type="PANTHER" id="PTHR43358">
    <property type="entry name" value="ALPHA/BETA-HYDROLASE"/>
    <property type="match status" value="1"/>
</dbReference>
<feature type="compositionally biased region" description="Basic and acidic residues" evidence="1">
    <location>
        <begin position="380"/>
        <end position="393"/>
    </location>
</feature>
<dbReference type="STRING" id="5722.A2ES03"/>
<dbReference type="FunCoup" id="A2ES03">
    <property type="interactions" value="191"/>
</dbReference>
<evidence type="ECO:0000313" key="4">
    <source>
        <dbReference type="Proteomes" id="UP000001542"/>
    </source>
</evidence>
<dbReference type="Gene3D" id="3.40.50.1820">
    <property type="entry name" value="alpha/beta hydrolase"/>
    <property type="match status" value="1"/>
</dbReference>
<dbReference type="PANTHER" id="PTHR43358:SF4">
    <property type="entry name" value="ALPHA_BETA HYDROLASE FOLD-1 DOMAIN-CONTAINING PROTEIN"/>
    <property type="match status" value="1"/>
</dbReference>
<dbReference type="RefSeq" id="XP_001316821.1">
    <property type="nucleotide sequence ID" value="XM_001316786.1"/>
</dbReference>
<dbReference type="Pfam" id="PF12146">
    <property type="entry name" value="Hydrolase_4"/>
    <property type="match status" value="1"/>
</dbReference>
<dbReference type="AlphaFoldDB" id="A2ES03"/>
<dbReference type="SMR" id="A2ES03"/>
<dbReference type="InParanoid" id="A2ES03"/>
<dbReference type="InterPro" id="IPR029058">
    <property type="entry name" value="AB_hydrolase_fold"/>
</dbReference>
<sequence length="393" mass="44316">MSIKQAVEAIIRPPRSTYDLAKLPKVLETDDEEDGGGLFVRTPFEIELPRKLKMRGSIYHTGLMSIKNPGPCLVYMHGNASSQLEGQFLVPNVCSHNIFVVCYDSIGCGMSDGEYVTLGYHEKGDAEFLLKFLHENYHFGPFVLWGRSMGAATALIIDDPNVKGIISDSAFTSIRNMVKAIAKQHHVGTMFMKPTLWMLKGKVEEKAHFDFNTVSPLEIVPKKTVPVFFAQATDDKLIPFDHCEQLFKAYGGSNKKMVKLTGGHNGRRPLEFVRDGVKFTLEQFGMPTKGLIISPCRNLQKSDFHFESFDQMISNTGTTFDASNLQKEVAEEEDHDESSFHPEEEDEGGNGEEEYFEEEQFFEEVAVEEGEEEGNEEENQGEKAEEEKNEKKQ</sequence>
<keyword evidence="4" id="KW-1185">Reference proteome</keyword>
<dbReference type="eggNOG" id="KOG1552">
    <property type="taxonomic scope" value="Eukaryota"/>
</dbReference>
<dbReference type="Proteomes" id="UP000001542">
    <property type="component" value="Unassembled WGS sequence"/>
</dbReference>
<proteinExistence type="predicted"/>
<feature type="compositionally biased region" description="Acidic residues" evidence="1">
    <location>
        <begin position="343"/>
        <end position="379"/>
    </location>
</feature>
<protein>
    <recommendedName>
        <fullName evidence="2">Serine aminopeptidase S33 domain-containing protein</fullName>
    </recommendedName>
</protein>